<organism evidence="2 3">
    <name type="scientific">Anopheles minimus</name>
    <dbReference type="NCBI Taxonomy" id="112268"/>
    <lineage>
        <taxon>Eukaryota</taxon>
        <taxon>Metazoa</taxon>
        <taxon>Ecdysozoa</taxon>
        <taxon>Arthropoda</taxon>
        <taxon>Hexapoda</taxon>
        <taxon>Insecta</taxon>
        <taxon>Pterygota</taxon>
        <taxon>Neoptera</taxon>
        <taxon>Endopterygota</taxon>
        <taxon>Diptera</taxon>
        <taxon>Nematocera</taxon>
        <taxon>Culicoidea</taxon>
        <taxon>Culicidae</taxon>
        <taxon>Anophelinae</taxon>
        <taxon>Anopheles</taxon>
    </lineage>
</organism>
<protein>
    <submittedName>
        <fullName evidence="2">Uncharacterized protein</fullName>
    </submittedName>
</protein>
<reference evidence="2" key="2">
    <citation type="submission" date="2020-05" db="UniProtKB">
        <authorList>
            <consortium name="EnsemblMetazoa"/>
        </authorList>
    </citation>
    <scope>IDENTIFICATION</scope>
    <source>
        <strain evidence="2">MINIMUS1</strain>
    </source>
</reference>
<dbReference type="VEuPathDB" id="VectorBase:AMIN002404"/>
<reference evidence="3" key="1">
    <citation type="submission" date="2013-03" db="EMBL/GenBank/DDBJ databases">
        <title>The Genome Sequence of Anopheles minimus MINIMUS1.</title>
        <authorList>
            <consortium name="The Broad Institute Genomics Platform"/>
            <person name="Neafsey D.E."/>
            <person name="Walton C."/>
            <person name="Walker B."/>
            <person name="Young S.K."/>
            <person name="Zeng Q."/>
            <person name="Gargeya S."/>
            <person name="Fitzgerald M."/>
            <person name="Haas B."/>
            <person name="Abouelleil A."/>
            <person name="Allen A.W."/>
            <person name="Alvarado L."/>
            <person name="Arachchi H.M."/>
            <person name="Berlin A.M."/>
            <person name="Chapman S.B."/>
            <person name="Gainer-Dewar J."/>
            <person name="Goldberg J."/>
            <person name="Griggs A."/>
            <person name="Gujja S."/>
            <person name="Hansen M."/>
            <person name="Howarth C."/>
            <person name="Imamovic A."/>
            <person name="Ireland A."/>
            <person name="Larimer J."/>
            <person name="McCowan C."/>
            <person name="Murphy C."/>
            <person name="Pearson M."/>
            <person name="Poon T.W."/>
            <person name="Priest M."/>
            <person name="Roberts A."/>
            <person name="Saif S."/>
            <person name="Shea T."/>
            <person name="Sisk P."/>
            <person name="Sykes S."/>
            <person name="Wortman J."/>
            <person name="Nusbaum C."/>
            <person name="Birren B."/>
        </authorList>
    </citation>
    <scope>NUCLEOTIDE SEQUENCE [LARGE SCALE GENOMIC DNA]</scope>
    <source>
        <strain evidence="3">MINIMUS1</strain>
    </source>
</reference>
<accession>A0A182VWF5</accession>
<sequence>MQFKPSRSMLLLLLVILVNVFAQGTAGIPHRVRRANELQTNQARELPPTFSVVQPEVFFVSYGGGANNANSEVNIIPQTFRHQQVV</sequence>
<dbReference type="EnsemblMetazoa" id="AMIN002404-RA">
    <property type="protein sequence ID" value="AMIN002404-PA"/>
    <property type="gene ID" value="AMIN002404"/>
</dbReference>
<evidence type="ECO:0000256" key="1">
    <source>
        <dbReference type="SAM" id="SignalP"/>
    </source>
</evidence>
<evidence type="ECO:0000313" key="3">
    <source>
        <dbReference type="Proteomes" id="UP000075920"/>
    </source>
</evidence>
<proteinExistence type="predicted"/>
<evidence type="ECO:0000313" key="2">
    <source>
        <dbReference type="EnsemblMetazoa" id="AMIN002404-PA"/>
    </source>
</evidence>
<keyword evidence="1" id="KW-0732">Signal</keyword>
<dbReference type="AlphaFoldDB" id="A0A182VWF5"/>
<dbReference type="Proteomes" id="UP000075920">
    <property type="component" value="Unassembled WGS sequence"/>
</dbReference>
<keyword evidence="3" id="KW-1185">Reference proteome</keyword>
<feature type="chain" id="PRO_5008140357" evidence="1">
    <location>
        <begin position="28"/>
        <end position="86"/>
    </location>
</feature>
<name>A0A182VWF5_9DIPT</name>
<feature type="signal peptide" evidence="1">
    <location>
        <begin position="1"/>
        <end position="27"/>
    </location>
</feature>